<proteinExistence type="predicted"/>
<comment type="caution">
    <text evidence="2">The sequence shown here is derived from an EMBL/GenBank/DDBJ whole genome shotgun (WGS) entry which is preliminary data.</text>
</comment>
<keyword evidence="1" id="KW-1133">Transmembrane helix</keyword>
<name>A0ABQ5HI45_9ASTR</name>
<protein>
    <submittedName>
        <fullName evidence="2">Uncharacterized protein</fullName>
    </submittedName>
</protein>
<feature type="transmembrane region" description="Helical" evidence="1">
    <location>
        <begin position="70"/>
        <end position="89"/>
    </location>
</feature>
<sequence>MFEEIWGSAAAPIAVLEAKSGFESLQQSAHQSPEFQYHSASIVFITAFTFAPLLSYANSANDIGSATKEITILVVIYFQSSLMMLHYVVANTVLYLQCKAAVVNGVSDKYVTVVVKENDDHEGGHAVRNYKGYCYRRF</sequence>
<feature type="transmembrane region" description="Helical" evidence="1">
    <location>
        <begin position="37"/>
        <end position="58"/>
    </location>
</feature>
<dbReference type="Proteomes" id="UP001151760">
    <property type="component" value="Unassembled WGS sequence"/>
</dbReference>
<evidence type="ECO:0000313" key="3">
    <source>
        <dbReference type="Proteomes" id="UP001151760"/>
    </source>
</evidence>
<keyword evidence="1" id="KW-0812">Transmembrane</keyword>
<gene>
    <name evidence="2" type="ORF">Tco_1068931</name>
</gene>
<keyword evidence="3" id="KW-1185">Reference proteome</keyword>
<reference evidence="2" key="1">
    <citation type="journal article" date="2022" name="Int. J. Mol. Sci.">
        <title>Draft Genome of Tanacetum Coccineum: Genomic Comparison of Closely Related Tanacetum-Family Plants.</title>
        <authorList>
            <person name="Yamashiro T."/>
            <person name="Shiraishi A."/>
            <person name="Nakayama K."/>
            <person name="Satake H."/>
        </authorList>
    </citation>
    <scope>NUCLEOTIDE SEQUENCE</scope>
</reference>
<keyword evidence="1" id="KW-0472">Membrane</keyword>
<dbReference type="EMBL" id="BQNB010019619">
    <property type="protein sequence ID" value="GJT87214.1"/>
    <property type="molecule type" value="Genomic_DNA"/>
</dbReference>
<evidence type="ECO:0000256" key="1">
    <source>
        <dbReference type="SAM" id="Phobius"/>
    </source>
</evidence>
<reference evidence="2" key="2">
    <citation type="submission" date="2022-01" db="EMBL/GenBank/DDBJ databases">
        <authorList>
            <person name="Yamashiro T."/>
            <person name="Shiraishi A."/>
            <person name="Satake H."/>
            <person name="Nakayama K."/>
        </authorList>
    </citation>
    <scope>NUCLEOTIDE SEQUENCE</scope>
</reference>
<organism evidence="2 3">
    <name type="scientific">Tanacetum coccineum</name>
    <dbReference type="NCBI Taxonomy" id="301880"/>
    <lineage>
        <taxon>Eukaryota</taxon>
        <taxon>Viridiplantae</taxon>
        <taxon>Streptophyta</taxon>
        <taxon>Embryophyta</taxon>
        <taxon>Tracheophyta</taxon>
        <taxon>Spermatophyta</taxon>
        <taxon>Magnoliopsida</taxon>
        <taxon>eudicotyledons</taxon>
        <taxon>Gunneridae</taxon>
        <taxon>Pentapetalae</taxon>
        <taxon>asterids</taxon>
        <taxon>campanulids</taxon>
        <taxon>Asterales</taxon>
        <taxon>Asteraceae</taxon>
        <taxon>Asteroideae</taxon>
        <taxon>Anthemideae</taxon>
        <taxon>Anthemidinae</taxon>
        <taxon>Tanacetum</taxon>
    </lineage>
</organism>
<accession>A0ABQ5HI45</accession>
<evidence type="ECO:0000313" key="2">
    <source>
        <dbReference type="EMBL" id="GJT87214.1"/>
    </source>
</evidence>